<proteinExistence type="predicted"/>
<dbReference type="AlphaFoldDB" id="A0AAV4UFX4"/>
<gene>
    <name evidence="1" type="ORF">CDAR_184351</name>
</gene>
<dbReference type="EMBL" id="BPLQ01011219">
    <property type="protein sequence ID" value="GIY56717.1"/>
    <property type="molecule type" value="Genomic_DNA"/>
</dbReference>
<evidence type="ECO:0000313" key="2">
    <source>
        <dbReference type="Proteomes" id="UP001054837"/>
    </source>
</evidence>
<reference evidence="1 2" key="1">
    <citation type="submission" date="2021-06" db="EMBL/GenBank/DDBJ databases">
        <title>Caerostris darwini draft genome.</title>
        <authorList>
            <person name="Kono N."/>
            <person name="Arakawa K."/>
        </authorList>
    </citation>
    <scope>NUCLEOTIDE SEQUENCE [LARGE SCALE GENOMIC DNA]</scope>
</reference>
<evidence type="ECO:0000313" key="1">
    <source>
        <dbReference type="EMBL" id="GIY56717.1"/>
    </source>
</evidence>
<comment type="caution">
    <text evidence="1">The sequence shown here is derived from an EMBL/GenBank/DDBJ whole genome shotgun (WGS) entry which is preliminary data.</text>
</comment>
<sequence>MQAEFTEKNIEKKKYFFRCVIRSEREDERGLPKGCSINLNFSENGNQEVGWAHPSSHAGHISTRETFRIKGVRARRGLEDERGLPKGCSINLDFSEKGNQEVGWAHPSSHAGHISTRETFRIKGIRARPGLYVTFGSKLQPLLSAPLSLNIFIWMEIKLTSLFGFIAGILKSNFGQGPVIVHSGVNQRHQRTVEIDLQGSEGR</sequence>
<protein>
    <submittedName>
        <fullName evidence="1">Uncharacterized protein</fullName>
    </submittedName>
</protein>
<dbReference type="Proteomes" id="UP001054837">
    <property type="component" value="Unassembled WGS sequence"/>
</dbReference>
<keyword evidence="2" id="KW-1185">Reference proteome</keyword>
<name>A0AAV4UFX4_9ARAC</name>
<accession>A0AAV4UFX4</accession>
<organism evidence="1 2">
    <name type="scientific">Caerostris darwini</name>
    <dbReference type="NCBI Taxonomy" id="1538125"/>
    <lineage>
        <taxon>Eukaryota</taxon>
        <taxon>Metazoa</taxon>
        <taxon>Ecdysozoa</taxon>
        <taxon>Arthropoda</taxon>
        <taxon>Chelicerata</taxon>
        <taxon>Arachnida</taxon>
        <taxon>Araneae</taxon>
        <taxon>Araneomorphae</taxon>
        <taxon>Entelegynae</taxon>
        <taxon>Araneoidea</taxon>
        <taxon>Araneidae</taxon>
        <taxon>Caerostris</taxon>
    </lineage>
</organism>